<evidence type="ECO:0000256" key="8">
    <source>
        <dbReference type="ARBA" id="ARBA00023125"/>
    </source>
</evidence>
<keyword evidence="4 12" id="KW-0227">DNA damage</keyword>
<comment type="caution">
    <text evidence="15">The sequence shown here is derived from an EMBL/GenBank/DDBJ whole genome shotgun (WGS) entry which is preliminary data.</text>
</comment>
<dbReference type="EC" id="3.4.21.88" evidence="12"/>
<dbReference type="InterPro" id="IPR006200">
    <property type="entry name" value="LexA"/>
</dbReference>
<dbReference type="InterPro" id="IPR015927">
    <property type="entry name" value="Peptidase_S24_S26A/B/C"/>
</dbReference>
<evidence type="ECO:0000256" key="4">
    <source>
        <dbReference type="ARBA" id="ARBA00022763"/>
    </source>
</evidence>
<dbReference type="Gene3D" id="1.10.10.10">
    <property type="entry name" value="Winged helix-like DNA-binding domain superfamily/Winged helix DNA-binding domain"/>
    <property type="match status" value="1"/>
</dbReference>
<dbReference type="Pfam" id="PF00717">
    <property type="entry name" value="Peptidase_S24"/>
    <property type="match status" value="1"/>
</dbReference>
<evidence type="ECO:0000259" key="13">
    <source>
        <dbReference type="Pfam" id="PF00717"/>
    </source>
</evidence>
<dbReference type="InterPro" id="IPR036390">
    <property type="entry name" value="WH_DNA-bd_sf"/>
</dbReference>
<name>A0AA45HJG2_9BACT</name>
<organism evidence="15 16">
    <name type="scientific">Oceanotoga teriensis</name>
    <dbReference type="NCBI Taxonomy" id="515440"/>
    <lineage>
        <taxon>Bacteria</taxon>
        <taxon>Thermotogati</taxon>
        <taxon>Thermotogota</taxon>
        <taxon>Thermotogae</taxon>
        <taxon>Petrotogales</taxon>
        <taxon>Petrotogaceae</taxon>
        <taxon>Oceanotoga</taxon>
    </lineage>
</organism>
<keyword evidence="5 12" id="KW-0378">Hydrolase</keyword>
<comment type="catalytic activity">
    <reaction evidence="12">
        <text>Hydrolysis of Ala-|-Gly bond in repressor LexA.</text>
        <dbReference type="EC" id="3.4.21.88"/>
    </reaction>
</comment>
<dbReference type="PANTHER" id="PTHR33516:SF2">
    <property type="entry name" value="LEXA REPRESSOR-RELATED"/>
    <property type="match status" value="1"/>
</dbReference>
<dbReference type="GO" id="GO:0006281">
    <property type="term" value="P:DNA repair"/>
    <property type="evidence" value="ECO:0007669"/>
    <property type="project" value="UniProtKB-UniRule"/>
</dbReference>
<evidence type="ECO:0000256" key="7">
    <source>
        <dbReference type="ARBA" id="ARBA00023015"/>
    </source>
</evidence>
<dbReference type="InterPro" id="IPR036388">
    <property type="entry name" value="WH-like_DNA-bd_sf"/>
</dbReference>
<evidence type="ECO:0000256" key="3">
    <source>
        <dbReference type="ARBA" id="ARBA00022705"/>
    </source>
</evidence>
<dbReference type="InterPro" id="IPR039418">
    <property type="entry name" value="LexA-like"/>
</dbReference>
<sequence length="205" mass="22966">MKALTKRQSQILEYLKDYIDKNGYAPSVRDIMNSFGFKSPRAAHKHLITLEEKGFIERKGVSRGIRLTPKSGEVFTRETVVPIIGKIAAGAAIEAVENISDSIPLPVNFFSKNEEHFALVVEGESMIEEHIKSGDYVIIQKQNHASDGDIVVALIEDNYATLKKFKKVNQKLIHLIPANKNMDIIKVDPKNLKIQGKMVGLIRTL</sequence>
<dbReference type="Proteomes" id="UP000245921">
    <property type="component" value="Unassembled WGS sequence"/>
</dbReference>
<feature type="domain" description="Peptidase S24/S26A/S26B/S26C" evidence="13">
    <location>
        <begin position="82"/>
        <end position="199"/>
    </location>
</feature>
<dbReference type="Gene3D" id="2.10.109.10">
    <property type="entry name" value="Umud Fragment, subunit A"/>
    <property type="match status" value="1"/>
</dbReference>
<dbReference type="GO" id="GO:0004252">
    <property type="term" value="F:serine-type endopeptidase activity"/>
    <property type="evidence" value="ECO:0007669"/>
    <property type="project" value="UniProtKB-UniRule"/>
</dbReference>
<keyword evidence="10 12" id="KW-0234">DNA repair</keyword>
<dbReference type="GO" id="GO:0003677">
    <property type="term" value="F:DNA binding"/>
    <property type="evidence" value="ECO:0007669"/>
    <property type="project" value="UniProtKB-UniRule"/>
</dbReference>
<reference evidence="15 16" key="1">
    <citation type="submission" date="2018-05" db="EMBL/GenBank/DDBJ databases">
        <title>Genomic Encyclopedia of Type Strains, Phase IV (KMG-IV): sequencing the most valuable type-strain genomes for metagenomic binning, comparative biology and taxonomic classification.</title>
        <authorList>
            <person name="Goeker M."/>
        </authorList>
    </citation>
    <scope>NUCLEOTIDE SEQUENCE [LARGE SCALE GENOMIC DNA]</scope>
    <source>
        <strain evidence="15 16">DSM 24906</strain>
    </source>
</reference>
<dbReference type="HAMAP" id="MF_00015">
    <property type="entry name" value="LexA"/>
    <property type="match status" value="1"/>
</dbReference>
<accession>A0AA45HJG2</accession>
<evidence type="ECO:0000259" key="14">
    <source>
        <dbReference type="Pfam" id="PF01726"/>
    </source>
</evidence>
<evidence type="ECO:0000256" key="10">
    <source>
        <dbReference type="ARBA" id="ARBA00023204"/>
    </source>
</evidence>
<dbReference type="GO" id="GO:0006508">
    <property type="term" value="P:proteolysis"/>
    <property type="evidence" value="ECO:0007669"/>
    <property type="project" value="InterPro"/>
</dbReference>
<evidence type="ECO:0000256" key="9">
    <source>
        <dbReference type="ARBA" id="ARBA00023163"/>
    </source>
</evidence>
<evidence type="ECO:0000256" key="5">
    <source>
        <dbReference type="ARBA" id="ARBA00022801"/>
    </source>
</evidence>
<keyword evidence="11 12" id="KW-0742">SOS response</keyword>
<dbReference type="GO" id="GO:0006260">
    <property type="term" value="P:DNA replication"/>
    <property type="evidence" value="ECO:0007669"/>
    <property type="project" value="UniProtKB-UniRule"/>
</dbReference>
<dbReference type="InterPro" id="IPR036286">
    <property type="entry name" value="LexA/Signal_pep-like_sf"/>
</dbReference>
<proteinExistence type="inferred from homology"/>
<dbReference type="GO" id="GO:0009432">
    <property type="term" value="P:SOS response"/>
    <property type="evidence" value="ECO:0007669"/>
    <property type="project" value="UniProtKB-UniRule"/>
</dbReference>
<dbReference type="Pfam" id="PF01726">
    <property type="entry name" value="LexA_DNA_bind"/>
    <property type="match status" value="1"/>
</dbReference>
<evidence type="ECO:0000256" key="11">
    <source>
        <dbReference type="ARBA" id="ARBA00023236"/>
    </source>
</evidence>
<comment type="similarity">
    <text evidence="12">Belongs to the peptidase S24 family.</text>
</comment>
<protein>
    <recommendedName>
        <fullName evidence="12">LexA repressor</fullName>
        <ecNumber evidence="12">3.4.21.88</ecNumber>
    </recommendedName>
</protein>
<dbReference type="AlphaFoldDB" id="A0AA45HJG2"/>
<comment type="function">
    <text evidence="12">Represses a number of genes involved in the response to DNA damage (SOS response), including recA and lexA. In the presence of single-stranded DNA, RecA interacts with LexA causing an autocatalytic cleavage which disrupts the DNA-binding part of LexA, leading to derepression of the SOS regulon and eventually DNA repair.</text>
</comment>
<keyword evidence="2 12" id="KW-0678">Repressor</keyword>
<keyword evidence="6 12" id="KW-0068">Autocatalytic cleavage</keyword>
<evidence type="ECO:0000313" key="15">
    <source>
        <dbReference type="EMBL" id="PWJ96206.1"/>
    </source>
</evidence>
<keyword evidence="8 12" id="KW-0238">DNA-binding</keyword>
<evidence type="ECO:0000256" key="12">
    <source>
        <dbReference type="HAMAP-Rule" id="MF_00015"/>
    </source>
</evidence>
<feature type="site" description="Cleavage; by autolysis" evidence="12">
    <location>
        <begin position="89"/>
        <end position="90"/>
    </location>
</feature>
<evidence type="ECO:0000256" key="1">
    <source>
        <dbReference type="ARBA" id="ARBA00011738"/>
    </source>
</evidence>
<dbReference type="GO" id="GO:0045892">
    <property type="term" value="P:negative regulation of DNA-templated transcription"/>
    <property type="evidence" value="ECO:0007669"/>
    <property type="project" value="UniProtKB-UniRule"/>
</dbReference>
<keyword evidence="9 12" id="KW-0804">Transcription</keyword>
<feature type="domain" description="LexA repressor DNA-binding" evidence="14">
    <location>
        <begin position="1"/>
        <end position="59"/>
    </location>
</feature>
<feature type="active site" description="For autocatalytic cleavage activity" evidence="12">
    <location>
        <position position="125"/>
    </location>
</feature>
<evidence type="ECO:0000256" key="6">
    <source>
        <dbReference type="ARBA" id="ARBA00022813"/>
    </source>
</evidence>
<dbReference type="InterPro" id="IPR050077">
    <property type="entry name" value="LexA_repressor"/>
</dbReference>
<keyword evidence="3 12" id="KW-0235">DNA replication</keyword>
<feature type="active site" description="For autocatalytic cleavage activity" evidence="12">
    <location>
        <position position="163"/>
    </location>
</feature>
<dbReference type="SUPFAM" id="SSF46785">
    <property type="entry name" value="Winged helix' DNA-binding domain"/>
    <property type="match status" value="1"/>
</dbReference>
<dbReference type="CDD" id="cd06529">
    <property type="entry name" value="S24_LexA-like"/>
    <property type="match status" value="1"/>
</dbReference>
<dbReference type="EMBL" id="QGGI01000002">
    <property type="protein sequence ID" value="PWJ96206.1"/>
    <property type="molecule type" value="Genomic_DNA"/>
</dbReference>
<feature type="DNA-binding region" description="H-T-H motif" evidence="12">
    <location>
        <begin position="28"/>
        <end position="48"/>
    </location>
</feature>
<dbReference type="RefSeq" id="WP_109603827.1">
    <property type="nucleotide sequence ID" value="NZ_JAMHJO010000001.1"/>
</dbReference>
<dbReference type="PANTHER" id="PTHR33516">
    <property type="entry name" value="LEXA REPRESSOR"/>
    <property type="match status" value="1"/>
</dbReference>
<keyword evidence="7 12" id="KW-0805">Transcription regulation</keyword>
<evidence type="ECO:0000313" key="16">
    <source>
        <dbReference type="Proteomes" id="UP000245921"/>
    </source>
</evidence>
<gene>
    <name evidence="12" type="primary">lexA</name>
    <name evidence="15" type="ORF">C7380_102117</name>
</gene>
<dbReference type="FunFam" id="1.10.10.10:FF:000009">
    <property type="entry name" value="LexA repressor"/>
    <property type="match status" value="1"/>
</dbReference>
<comment type="subunit">
    <text evidence="1 12">Homodimer.</text>
</comment>
<dbReference type="FunFam" id="2.10.109.10:FF:000001">
    <property type="entry name" value="LexA repressor"/>
    <property type="match status" value="1"/>
</dbReference>
<evidence type="ECO:0000256" key="2">
    <source>
        <dbReference type="ARBA" id="ARBA00022491"/>
    </source>
</evidence>
<dbReference type="InterPro" id="IPR006199">
    <property type="entry name" value="LexA_DNA-bd_dom"/>
</dbReference>
<keyword evidence="16" id="KW-1185">Reference proteome</keyword>
<dbReference type="NCBIfam" id="TIGR00498">
    <property type="entry name" value="lexA"/>
    <property type="match status" value="1"/>
</dbReference>
<dbReference type="SUPFAM" id="SSF51306">
    <property type="entry name" value="LexA/Signal peptidase"/>
    <property type="match status" value="1"/>
</dbReference>